<evidence type="ECO:0008006" key="9">
    <source>
        <dbReference type="Google" id="ProtNLM"/>
    </source>
</evidence>
<dbReference type="Pfam" id="PF01150">
    <property type="entry name" value="GDA1_CD39"/>
    <property type="match status" value="1"/>
</dbReference>
<feature type="compositionally biased region" description="Basic and acidic residues" evidence="5">
    <location>
        <begin position="49"/>
        <end position="61"/>
    </location>
</feature>
<feature type="region of interest" description="Disordered" evidence="5">
    <location>
        <begin position="41"/>
        <end position="61"/>
    </location>
</feature>
<dbReference type="Gene3D" id="3.30.420.150">
    <property type="entry name" value="Exopolyphosphatase. Domain 2"/>
    <property type="match status" value="1"/>
</dbReference>
<dbReference type="GO" id="GO:0005524">
    <property type="term" value="F:ATP binding"/>
    <property type="evidence" value="ECO:0007669"/>
    <property type="project" value="UniProtKB-KW"/>
</dbReference>
<dbReference type="PANTHER" id="PTHR11782">
    <property type="entry name" value="ADENOSINE/GUANOSINE DIPHOSPHATASE"/>
    <property type="match status" value="1"/>
</dbReference>
<evidence type="ECO:0000256" key="3">
    <source>
        <dbReference type="PIRSR" id="PIRSR600407-1"/>
    </source>
</evidence>
<feature type="region of interest" description="Disordered" evidence="5">
    <location>
        <begin position="771"/>
        <end position="795"/>
    </location>
</feature>
<keyword evidence="8" id="KW-1185">Reference proteome</keyword>
<feature type="active site" description="Proton acceptor" evidence="3">
    <location>
        <position position="216"/>
    </location>
</feature>
<dbReference type="CDD" id="cd24043">
    <property type="entry name" value="ASKHA_NBD_AtAPY7-like"/>
    <property type="match status" value="1"/>
</dbReference>
<evidence type="ECO:0000256" key="4">
    <source>
        <dbReference type="PIRSR" id="PIRSR600407-2"/>
    </source>
</evidence>
<evidence type="ECO:0000256" key="6">
    <source>
        <dbReference type="SAM" id="Phobius"/>
    </source>
</evidence>
<evidence type="ECO:0000256" key="1">
    <source>
        <dbReference type="ARBA" id="ARBA00009283"/>
    </source>
</evidence>
<evidence type="ECO:0000313" key="8">
    <source>
        <dbReference type="Proteomes" id="UP001222027"/>
    </source>
</evidence>
<keyword evidence="6" id="KW-0472">Membrane</keyword>
<dbReference type="GO" id="GO:0016020">
    <property type="term" value="C:membrane"/>
    <property type="evidence" value="ECO:0007669"/>
    <property type="project" value="TreeGrafter"/>
</dbReference>
<evidence type="ECO:0000313" key="7">
    <source>
        <dbReference type="EMBL" id="KAJ8461603.1"/>
    </source>
</evidence>
<dbReference type="GO" id="GO:0017110">
    <property type="term" value="F:nucleoside diphosphate phosphatase activity"/>
    <property type="evidence" value="ECO:0007669"/>
    <property type="project" value="TreeGrafter"/>
</dbReference>
<gene>
    <name evidence="7" type="ORF">OPV22_034529</name>
</gene>
<dbReference type="GO" id="GO:0009134">
    <property type="term" value="P:nucleoside diphosphate catabolic process"/>
    <property type="evidence" value="ECO:0007669"/>
    <property type="project" value="TreeGrafter"/>
</dbReference>
<comment type="similarity">
    <text evidence="1">Belongs to the GDA1/CD39 NTPase family.</text>
</comment>
<dbReference type="PANTHER" id="PTHR11782:SF125">
    <property type="entry name" value="APYRASE 7-RELATED"/>
    <property type="match status" value="1"/>
</dbReference>
<dbReference type="EMBL" id="JAQQAF010000009">
    <property type="protein sequence ID" value="KAJ8461603.1"/>
    <property type="molecule type" value="Genomic_DNA"/>
</dbReference>
<dbReference type="Proteomes" id="UP001222027">
    <property type="component" value="Unassembled WGS sequence"/>
</dbReference>
<reference evidence="7 8" key="1">
    <citation type="submission" date="2022-12" db="EMBL/GenBank/DDBJ databases">
        <title>Chromosome-scale assembly of the Ensete ventricosum genome.</title>
        <authorList>
            <person name="Dussert Y."/>
            <person name="Stocks J."/>
            <person name="Wendawek A."/>
            <person name="Woldeyes F."/>
            <person name="Nichols R.A."/>
            <person name="Borrell J.S."/>
        </authorList>
    </citation>
    <scope>NUCLEOTIDE SEQUENCE [LARGE SCALE GENOMIC DNA]</scope>
    <source>
        <strain evidence="8">cv. Maze</strain>
        <tissue evidence="7">Seeds</tissue>
    </source>
</reference>
<dbReference type="Gene3D" id="3.30.420.40">
    <property type="match status" value="1"/>
</dbReference>
<protein>
    <recommendedName>
        <fullName evidence="9">Apyrase 7</fullName>
    </recommendedName>
</protein>
<organism evidence="7 8">
    <name type="scientific">Ensete ventricosum</name>
    <name type="common">Abyssinian banana</name>
    <name type="synonym">Musa ensete</name>
    <dbReference type="NCBI Taxonomy" id="4639"/>
    <lineage>
        <taxon>Eukaryota</taxon>
        <taxon>Viridiplantae</taxon>
        <taxon>Streptophyta</taxon>
        <taxon>Embryophyta</taxon>
        <taxon>Tracheophyta</taxon>
        <taxon>Spermatophyta</taxon>
        <taxon>Magnoliopsida</taxon>
        <taxon>Liliopsida</taxon>
        <taxon>Zingiberales</taxon>
        <taxon>Musaceae</taxon>
        <taxon>Ensete</taxon>
    </lineage>
</organism>
<evidence type="ECO:0000256" key="2">
    <source>
        <dbReference type="ARBA" id="ARBA00022801"/>
    </source>
</evidence>
<evidence type="ECO:0000256" key="5">
    <source>
        <dbReference type="SAM" id="MobiDB-lite"/>
    </source>
</evidence>
<feature type="binding site" evidence="4">
    <location>
        <begin position="247"/>
        <end position="251"/>
    </location>
    <ligand>
        <name>ATP</name>
        <dbReference type="ChEBI" id="CHEBI:30616"/>
    </ligand>
</feature>
<keyword evidence="6" id="KW-1133">Transmembrane helix</keyword>
<feature type="compositionally biased region" description="Basic residues" evidence="5">
    <location>
        <begin position="771"/>
        <end position="781"/>
    </location>
</feature>
<dbReference type="InterPro" id="IPR000407">
    <property type="entry name" value="GDA1_CD39_NTPase"/>
</dbReference>
<accession>A0AAV8PXA6</accession>
<dbReference type="AlphaFoldDB" id="A0AAV8PXA6"/>
<sequence length="816" mass="89526">MRLSLSLQDLKSFSKLNSREVDDLENYRNYGHAEPLRALQKEGVASSFSKEKSSPTTPTKREECVRATIASQYYIILDSGSTGTRVYVYKWSIDQNVGIQNFPIALKSLPEGPHLNPSAQTGRAYHRMETEPGFDKLVHNESGLRGSLQPLLQWAAKQIPKHAHKSTSLFLYATAGVRRLPSSDSEWLLDKAWTIVKNSSFLCRRDWVKIISGMEEAYYGWIALNYHMGLLGSLPAGKTYGSLDLGGSSLQVTFETETPIHDGTSISLKISSASHHLSAYSLSGYGLNDAFDKSVAHLFRKLVGTSADFINEKKLQLKHPCLNTGYMEEYACSRCTSVNLEGSPLIGGKTMSKGRTRTIVELLGAPQWEECNALAKLTVDLSAWSNFSSGVDCEHKPCALNDGLPHPRGKFYAMSGFYVVFRFFNLSSEASLRDVLKKGQEFCGKTWQVAKNSVAPQPFIEQYCFRAPYVASLLRNGLQIKDSQVIIGSGSITWTLGVAILEAGQTLSSKVEPQAYKIVQTDIHPAILLVILLISLILLCCALSCVSNWMPRFSRRSFLPLFRHNSVTNSVLNIPSPFKFQRWSPIVSGDGRIKTPLSPTIGDSEQQPFSMGHVLGGSSIQLGESSVHPLVASHSHSSGIIWGSDATDQDFYNDLSTCNILQSAFSQVLGPQSHFVSSLLELQLDGSSFCSGTRKRVLLCSLSPPPDTSPSIHAGTNKGDSLYTDAANAAAAAAAAVWIHIYSVLVLNHYQLLPPPQWLLHSQSKLKINNRSRRDKHKNHHSGANPVTGGVHCRGGGKQTVVLPFVSSHRSSDLAP</sequence>
<comment type="caution">
    <text evidence="7">The sequence shown here is derived from an EMBL/GenBank/DDBJ whole genome shotgun (WGS) entry which is preliminary data.</text>
</comment>
<proteinExistence type="inferred from homology"/>
<keyword evidence="4" id="KW-0547">Nucleotide-binding</keyword>
<feature type="transmembrane region" description="Helical" evidence="6">
    <location>
        <begin position="526"/>
        <end position="546"/>
    </location>
</feature>
<keyword evidence="2" id="KW-0378">Hydrolase</keyword>
<keyword evidence="4" id="KW-0067">ATP-binding</keyword>
<keyword evidence="6" id="KW-0812">Transmembrane</keyword>
<name>A0AAV8PXA6_ENSVE</name>